<evidence type="ECO:0000256" key="3">
    <source>
        <dbReference type="ARBA" id="ARBA00022692"/>
    </source>
</evidence>
<feature type="transmembrane region" description="Helical" evidence="6">
    <location>
        <begin position="45"/>
        <end position="65"/>
    </location>
</feature>
<dbReference type="PANTHER" id="PTHR31218">
    <property type="entry name" value="WAT1-RELATED PROTEIN"/>
    <property type="match status" value="1"/>
</dbReference>
<dbReference type="eggNOG" id="ENOG502QR4Y">
    <property type="taxonomic scope" value="Eukaryota"/>
</dbReference>
<dbReference type="InterPro" id="IPR030184">
    <property type="entry name" value="WAT1-related"/>
</dbReference>
<feature type="transmembrane region" description="Helical" evidence="6">
    <location>
        <begin position="309"/>
        <end position="328"/>
    </location>
</feature>
<evidence type="ECO:0000256" key="1">
    <source>
        <dbReference type="ARBA" id="ARBA00004141"/>
    </source>
</evidence>
<feature type="transmembrane region" description="Helical" evidence="6">
    <location>
        <begin position="257"/>
        <end position="275"/>
    </location>
</feature>
<feature type="domain" description="EamA" evidence="7">
    <location>
        <begin position="17"/>
        <end position="156"/>
    </location>
</feature>
<comment type="subcellular location">
    <subcellularLocation>
        <location evidence="1">Membrane</location>
        <topology evidence="1">Multi-pass membrane protein</topology>
    </subcellularLocation>
</comment>
<keyword evidence="5 6" id="KW-0472">Membrane</keyword>
<feature type="transmembrane region" description="Helical" evidence="6">
    <location>
        <begin position="219"/>
        <end position="237"/>
    </location>
</feature>
<dbReference type="InParanoid" id="D7U441"/>
<dbReference type="AlphaFoldDB" id="D7U441"/>
<feature type="transmembrane region" description="Helical" evidence="6">
    <location>
        <begin position="188"/>
        <end position="207"/>
    </location>
</feature>
<dbReference type="GO" id="GO:0022857">
    <property type="term" value="F:transmembrane transporter activity"/>
    <property type="evidence" value="ECO:0007669"/>
    <property type="project" value="InterPro"/>
</dbReference>
<dbReference type="Proteomes" id="UP000009183">
    <property type="component" value="Chromosome 4"/>
</dbReference>
<dbReference type="InterPro" id="IPR000620">
    <property type="entry name" value="EamA_dom"/>
</dbReference>
<sequence>MATGKLRNLLEGLKPAMTMVIVQIIFGGLNIMYKLARNDGMSMKILVAYRNIFATAIMVPLALIFEGKSRPKLTWMIFLQGSLCGLFGGSLGQNLYAESLSLTSATFVAAMTNLVPAMTFVMAVFLRMERLAIGTIAGKAKLMGTIMSLGGVMILTFYKGVEIKLWSTNINLLHHGAAALQESSPNQVLGSLLAVASCVCIAVWLIVQTKMSMVYPSYSGTALMCVCASIQSVVYAMCTERDWSAWKLGWDIRLLTVVYSGVLASGLMVTLMTWVSRMRGPLFVSSFFPLMLVTVAILGSLLLHEQLHIGSIIAAVLIIVGLYIVLWGKGKEMKQTAQIHAAQSFSEQDLRHIVIENSSNSECKPEASGIIGPIEPADLGSGVPSAAAVSIQTASPTASFASYIVIGLSYKQLFSWYITWLVGSFGMS</sequence>
<keyword evidence="9" id="KW-1185">Reference proteome</keyword>
<proteinExistence type="inferred from homology"/>
<evidence type="ECO:0000256" key="5">
    <source>
        <dbReference type="ARBA" id="ARBA00023136"/>
    </source>
</evidence>
<feature type="transmembrane region" description="Helical" evidence="6">
    <location>
        <begin position="12"/>
        <end position="33"/>
    </location>
</feature>
<accession>D7U441</accession>
<feature type="transmembrane region" description="Helical" evidence="6">
    <location>
        <begin position="140"/>
        <end position="158"/>
    </location>
</feature>
<evidence type="ECO:0000256" key="2">
    <source>
        <dbReference type="ARBA" id="ARBA00007635"/>
    </source>
</evidence>
<dbReference type="EMBL" id="FN596506">
    <property type="protein sequence ID" value="CBI37617.3"/>
    <property type="molecule type" value="Genomic_DNA"/>
</dbReference>
<evidence type="ECO:0000256" key="6">
    <source>
        <dbReference type="SAM" id="Phobius"/>
    </source>
</evidence>
<evidence type="ECO:0000256" key="4">
    <source>
        <dbReference type="ARBA" id="ARBA00022989"/>
    </source>
</evidence>
<dbReference type="Pfam" id="PF00892">
    <property type="entry name" value="EamA"/>
    <property type="match status" value="2"/>
</dbReference>
<feature type="domain" description="EamA" evidence="7">
    <location>
        <begin position="189"/>
        <end position="326"/>
    </location>
</feature>
<dbReference type="SUPFAM" id="SSF103481">
    <property type="entry name" value="Multidrug resistance efflux transporter EmrE"/>
    <property type="match status" value="2"/>
</dbReference>
<reference evidence="9" key="1">
    <citation type="journal article" date="2007" name="Nature">
        <title>The grapevine genome sequence suggests ancestral hexaploidization in major angiosperm phyla.</title>
        <authorList>
            <consortium name="The French-Italian Public Consortium for Grapevine Genome Characterization."/>
            <person name="Jaillon O."/>
            <person name="Aury J.-M."/>
            <person name="Noel B."/>
            <person name="Policriti A."/>
            <person name="Clepet C."/>
            <person name="Casagrande A."/>
            <person name="Choisne N."/>
            <person name="Aubourg S."/>
            <person name="Vitulo N."/>
            <person name="Jubin C."/>
            <person name="Vezzi A."/>
            <person name="Legeai F."/>
            <person name="Hugueney P."/>
            <person name="Dasilva C."/>
            <person name="Horner D."/>
            <person name="Mica E."/>
            <person name="Jublot D."/>
            <person name="Poulain J."/>
            <person name="Bruyere C."/>
            <person name="Billault A."/>
            <person name="Segurens B."/>
            <person name="Gouyvenoux M."/>
            <person name="Ugarte E."/>
            <person name="Cattonaro F."/>
            <person name="Anthouard V."/>
            <person name="Vico V."/>
            <person name="Del Fabbro C."/>
            <person name="Alaux M."/>
            <person name="Di Gaspero G."/>
            <person name="Dumas V."/>
            <person name="Felice N."/>
            <person name="Paillard S."/>
            <person name="Juman I."/>
            <person name="Moroldo M."/>
            <person name="Scalabrin S."/>
            <person name="Canaguier A."/>
            <person name="Le Clainche I."/>
            <person name="Malacrida G."/>
            <person name="Durand E."/>
            <person name="Pesole G."/>
            <person name="Laucou V."/>
            <person name="Chatelet P."/>
            <person name="Merdinoglu D."/>
            <person name="Delledonne M."/>
            <person name="Pezzotti M."/>
            <person name="Lecharny A."/>
            <person name="Scarpelli C."/>
            <person name="Artiguenave F."/>
            <person name="Pe M.E."/>
            <person name="Valle G."/>
            <person name="Morgante M."/>
            <person name="Caboche M."/>
            <person name="Adam-Blondon A.-F."/>
            <person name="Weissenbach J."/>
            <person name="Quetier F."/>
            <person name="Wincker P."/>
        </authorList>
    </citation>
    <scope>NUCLEOTIDE SEQUENCE [LARGE SCALE GENOMIC DNA]</scope>
    <source>
        <strain evidence="9">cv. Pinot noir / PN40024</strain>
    </source>
</reference>
<protein>
    <recommendedName>
        <fullName evidence="7">EamA domain-containing protein</fullName>
    </recommendedName>
</protein>
<dbReference type="OMA" id="MFATVIM"/>
<dbReference type="InterPro" id="IPR037185">
    <property type="entry name" value="EmrE-like"/>
</dbReference>
<keyword evidence="4 6" id="KW-1133">Transmembrane helix</keyword>
<evidence type="ECO:0000313" key="9">
    <source>
        <dbReference type="Proteomes" id="UP000009183"/>
    </source>
</evidence>
<feature type="transmembrane region" description="Helical" evidence="6">
    <location>
        <begin position="102"/>
        <end position="128"/>
    </location>
</feature>
<dbReference type="HOGENOM" id="CLU_025359_1_0_1"/>
<organism evidence="8 9">
    <name type="scientific">Vitis vinifera</name>
    <name type="common">Grape</name>
    <dbReference type="NCBI Taxonomy" id="29760"/>
    <lineage>
        <taxon>Eukaryota</taxon>
        <taxon>Viridiplantae</taxon>
        <taxon>Streptophyta</taxon>
        <taxon>Embryophyta</taxon>
        <taxon>Tracheophyta</taxon>
        <taxon>Spermatophyta</taxon>
        <taxon>Magnoliopsida</taxon>
        <taxon>eudicotyledons</taxon>
        <taxon>Gunneridae</taxon>
        <taxon>Pentapetalae</taxon>
        <taxon>rosids</taxon>
        <taxon>Vitales</taxon>
        <taxon>Vitaceae</taxon>
        <taxon>Viteae</taxon>
        <taxon>Vitis</taxon>
    </lineage>
</organism>
<dbReference type="PaxDb" id="29760-VIT_04s0044g00390.t01"/>
<dbReference type="SMR" id="D7U441"/>
<keyword evidence="3 6" id="KW-0812">Transmembrane</keyword>
<evidence type="ECO:0000259" key="7">
    <source>
        <dbReference type="Pfam" id="PF00892"/>
    </source>
</evidence>
<feature type="transmembrane region" description="Helical" evidence="6">
    <location>
        <begin position="282"/>
        <end position="303"/>
    </location>
</feature>
<comment type="similarity">
    <text evidence="2">Belongs to the drug/metabolite transporter (DMT) superfamily. Plant drug/metabolite exporter (P-DME) (TC 2.A.7.4) family.</text>
</comment>
<dbReference type="GO" id="GO:0005886">
    <property type="term" value="C:plasma membrane"/>
    <property type="evidence" value="ECO:0000318"/>
    <property type="project" value="GO_Central"/>
</dbReference>
<name>D7U441_VITVI</name>
<gene>
    <name evidence="8" type="ordered locus">VIT_04s0044g00390</name>
</gene>
<evidence type="ECO:0000313" key="8">
    <source>
        <dbReference type="EMBL" id="CBI37617.3"/>
    </source>
</evidence>